<name>A0ABQ3KUW0_9ALTE</name>
<comment type="caution">
    <text evidence="1">The sequence shown here is derived from an EMBL/GenBank/DDBJ whole genome shotgun (WGS) entry which is preliminary data.</text>
</comment>
<accession>A0ABQ3KUW0</accession>
<dbReference type="EMBL" id="BNAO01000001">
    <property type="protein sequence ID" value="GHG61491.1"/>
    <property type="molecule type" value="Genomic_DNA"/>
</dbReference>
<dbReference type="Proteomes" id="UP000659697">
    <property type="component" value="Unassembled WGS sequence"/>
</dbReference>
<evidence type="ECO:0000313" key="1">
    <source>
        <dbReference type="EMBL" id="GHG61491.1"/>
    </source>
</evidence>
<gene>
    <name evidence="1" type="ORF">GCM10010919_06000</name>
</gene>
<proteinExistence type="predicted"/>
<sequence>MVAELLSGQALTRETVDELSGMLLEDVSGLECVSDTEIKEITNEIWQQLTSN</sequence>
<organism evidence="1 2">
    <name type="scientific">Alishewanella longhuensis</name>
    <dbReference type="NCBI Taxonomy" id="1091037"/>
    <lineage>
        <taxon>Bacteria</taxon>
        <taxon>Pseudomonadati</taxon>
        <taxon>Pseudomonadota</taxon>
        <taxon>Gammaproteobacteria</taxon>
        <taxon>Alteromonadales</taxon>
        <taxon>Alteromonadaceae</taxon>
        <taxon>Alishewanella</taxon>
    </lineage>
</organism>
<protein>
    <submittedName>
        <fullName evidence="1">Uncharacterized protein</fullName>
    </submittedName>
</protein>
<evidence type="ECO:0000313" key="2">
    <source>
        <dbReference type="Proteomes" id="UP000659697"/>
    </source>
</evidence>
<reference evidence="2" key="1">
    <citation type="journal article" date="2019" name="Int. J. Syst. Evol. Microbiol.">
        <title>The Global Catalogue of Microorganisms (GCM) 10K type strain sequencing project: providing services to taxonomists for standard genome sequencing and annotation.</title>
        <authorList>
            <consortium name="The Broad Institute Genomics Platform"/>
            <consortium name="The Broad Institute Genome Sequencing Center for Infectious Disease"/>
            <person name="Wu L."/>
            <person name="Ma J."/>
        </authorList>
    </citation>
    <scope>NUCLEOTIDE SEQUENCE [LARGE SCALE GENOMIC DNA]</scope>
    <source>
        <strain evidence="2">CGMCC 1.7003</strain>
    </source>
</reference>
<keyword evidence="2" id="KW-1185">Reference proteome</keyword>